<dbReference type="Proteomes" id="UP000232722">
    <property type="component" value="Unassembled WGS sequence"/>
</dbReference>
<feature type="region of interest" description="Disordered" evidence="2">
    <location>
        <begin position="233"/>
        <end position="252"/>
    </location>
</feature>
<feature type="compositionally biased region" description="Basic and acidic residues" evidence="2">
    <location>
        <begin position="76"/>
        <end position="95"/>
    </location>
</feature>
<feature type="compositionally biased region" description="Polar residues" evidence="2">
    <location>
        <begin position="189"/>
        <end position="201"/>
    </location>
</feature>
<dbReference type="EMBL" id="LLXJ01000044">
    <property type="protein sequence ID" value="PKC16516.1"/>
    <property type="molecule type" value="Genomic_DNA"/>
</dbReference>
<evidence type="ECO:0000313" key="4">
    <source>
        <dbReference type="Proteomes" id="UP000232722"/>
    </source>
</evidence>
<evidence type="ECO:0000256" key="2">
    <source>
        <dbReference type="SAM" id="MobiDB-lite"/>
    </source>
</evidence>
<feature type="region of interest" description="Disordered" evidence="2">
    <location>
        <begin position="62"/>
        <end position="113"/>
    </location>
</feature>
<dbReference type="VEuPathDB" id="FungiDB:RhiirA1_436457"/>
<gene>
    <name evidence="3" type="ORF">RhiirA5_394317</name>
</gene>
<feature type="region of interest" description="Disordered" evidence="2">
    <location>
        <begin position="171"/>
        <end position="201"/>
    </location>
</feature>
<proteinExistence type="predicted"/>
<protein>
    <submittedName>
        <fullName evidence="3">Uncharacterized protein</fullName>
    </submittedName>
</protein>
<evidence type="ECO:0000256" key="1">
    <source>
        <dbReference type="SAM" id="Coils"/>
    </source>
</evidence>
<dbReference type="AlphaFoldDB" id="A0A2N0QBQ7"/>
<keyword evidence="1" id="KW-0175">Coiled coil</keyword>
<feature type="coiled-coil region" evidence="1">
    <location>
        <begin position="413"/>
        <end position="461"/>
    </location>
</feature>
<accession>A0A2N0QBQ7</accession>
<reference evidence="3 4" key="1">
    <citation type="submission" date="2016-04" db="EMBL/GenBank/DDBJ databases">
        <title>Genome analyses suggest a sexual origin of heterokaryosis in a supposedly ancient asexual fungus.</title>
        <authorList>
            <person name="Ropars J."/>
            <person name="Sedzielewska K."/>
            <person name="Noel J."/>
            <person name="Charron P."/>
            <person name="Farinelli L."/>
            <person name="Marton T."/>
            <person name="Kruger M."/>
            <person name="Pelin A."/>
            <person name="Brachmann A."/>
            <person name="Corradi N."/>
        </authorList>
    </citation>
    <scope>NUCLEOTIDE SEQUENCE [LARGE SCALE GENOMIC DNA]</scope>
    <source>
        <strain evidence="3 4">A5</strain>
    </source>
</reference>
<dbReference type="VEuPathDB" id="FungiDB:RhiirFUN_005599"/>
<dbReference type="VEuPathDB" id="FungiDB:FUN_005877"/>
<sequence>MNYLKLGPRSGTTDILGSISFSKNLQNNYPGECKKFQKHSYKSSKTIFQVDVKAKMDNDNLNLHVKPMDSSTKNGMDAKRDLGVHRKNGGKEQKGTESIQQHSSSVQDKPPYFQQSQWTSEANDIGGERNHNNYSNSIECCLLFVHDQSMPIKENSKEKDKEKSQKILSETGEISLSAPRANLPMDDCNGTQTRQSTSSNQRFLEIKPGKDHQFCIWCVSYSLQSERQAKFMCTPERERPTPSSPGSARKCYPETRDLGVRELRGDECLDFFMLVETRSPNKDSNNISTQQRNKGTMQQLQSYPELVATLKNDRKFHDFYEHTDGWLIDQENKEHFNEKYGITNIHPLYVDHSGMVVSFLDDRGILFAWCEMTREMDIWGINKMEGIANYLYHPEKVCVIMNDGKLVTRVELVRSVEEERVKEKLAKEKLVEEIREKNREKRLAKKKRLAEEKRLKRLAEEK</sequence>
<name>A0A2N0QBQ7_9GLOM</name>
<evidence type="ECO:0000313" key="3">
    <source>
        <dbReference type="EMBL" id="PKC16516.1"/>
    </source>
</evidence>
<feature type="compositionally biased region" description="Polar residues" evidence="2">
    <location>
        <begin position="96"/>
        <end position="113"/>
    </location>
</feature>
<organism evidence="3 4">
    <name type="scientific">Rhizophagus irregularis</name>
    <dbReference type="NCBI Taxonomy" id="588596"/>
    <lineage>
        <taxon>Eukaryota</taxon>
        <taxon>Fungi</taxon>
        <taxon>Fungi incertae sedis</taxon>
        <taxon>Mucoromycota</taxon>
        <taxon>Glomeromycotina</taxon>
        <taxon>Glomeromycetes</taxon>
        <taxon>Glomerales</taxon>
        <taxon>Glomeraceae</taxon>
        <taxon>Rhizophagus</taxon>
    </lineage>
</organism>
<comment type="caution">
    <text evidence="3">The sequence shown here is derived from an EMBL/GenBank/DDBJ whole genome shotgun (WGS) entry which is preliminary data.</text>
</comment>
<reference evidence="3 4" key="2">
    <citation type="submission" date="2017-09" db="EMBL/GenBank/DDBJ databases">
        <title>Extensive intraspecific genome diversity in a model arbuscular mycorrhizal fungus.</title>
        <authorList>
            <person name="Chen E.C."/>
            <person name="Morin E."/>
            <person name="Beaudet D."/>
            <person name="Noel J."/>
            <person name="Ndikumana S."/>
            <person name="Charron P."/>
            <person name="St-Onge C."/>
            <person name="Giorgi J."/>
            <person name="Grigoriev I.V."/>
            <person name="Roux C."/>
            <person name="Martin F.M."/>
            <person name="Corradi N."/>
        </authorList>
    </citation>
    <scope>NUCLEOTIDE SEQUENCE [LARGE SCALE GENOMIC DNA]</scope>
    <source>
        <strain evidence="3 4">A5</strain>
    </source>
</reference>